<reference evidence="5" key="1">
    <citation type="submission" date="2020-10" db="EMBL/GenBank/DDBJ databases">
        <title>CRESS DNA virus dark matter in the feces of wild birds.</title>
        <authorList>
            <person name="Yang S."/>
            <person name="Zhang W."/>
        </authorList>
    </citation>
    <scope>NUCLEOTIDE SEQUENCE</scope>
    <source>
        <strain evidence="5">Thr146usv6</strain>
    </source>
</reference>
<evidence type="ECO:0000313" key="5">
    <source>
        <dbReference type="EMBL" id="QTE03581.1"/>
    </source>
</evidence>
<evidence type="ECO:0000256" key="4">
    <source>
        <dbReference type="SAM" id="Coils"/>
    </source>
</evidence>
<dbReference type="GO" id="GO:0042025">
    <property type="term" value="C:host cell nucleus"/>
    <property type="evidence" value="ECO:0007669"/>
    <property type="project" value="UniProtKB-SubCell"/>
</dbReference>
<evidence type="ECO:0000256" key="1">
    <source>
        <dbReference type="ARBA" id="ARBA00004147"/>
    </source>
</evidence>
<organism evidence="5">
    <name type="scientific">Turdus naumanni CRESS-DNA-virus sp</name>
    <dbReference type="NCBI Taxonomy" id="2815063"/>
    <lineage>
        <taxon>Viruses</taxon>
        <taxon>Monodnaviria</taxon>
        <taxon>Shotokuvirae</taxon>
        <taxon>Cressdnaviricota</taxon>
    </lineage>
</organism>
<dbReference type="EMBL" id="MW182891">
    <property type="protein sequence ID" value="QTE03581.1"/>
    <property type="molecule type" value="Genomic_DNA"/>
</dbReference>
<name>A0A8A4XBJ3_9VIRU</name>
<protein>
    <recommendedName>
        <fullName evidence="2">Replication-associated protein</fullName>
    </recommendedName>
</protein>
<accession>A0A8A4XBJ3</accession>
<keyword evidence="3" id="KW-1048">Host nucleus</keyword>
<dbReference type="InterPro" id="IPR027417">
    <property type="entry name" value="P-loop_NTPase"/>
</dbReference>
<proteinExistence type="predicted"/>
<dbReference type="SUPFAM" id="SSF52540">
    <property type="entry name" value="P-loop containing nucleoside triphosphate hydrolases"/>
    <property type="match status" value="1"/>
</dbReference>
<evidence type="ECO:0000256" key="2">
    <source>
        <dbReference type="ARBA" id="ARBA00014531"/>
    </source>
</evidence>
<keyword evidence="4" id="KW-0175">Coiled coil</keyword>
<feature type="coiled-coil region" evidence="4">
    <location>
        <begin position="138"/>
        <end position="166"/>
    </location>
</feature>
<evidence type="ECO:0000256" key="3">
    <source>
        <dbReference type="ARBA" id="ARBA00022562"/>
    </source>
</evidence>
<sequence length="386" mass="45098">MSNKAPTESKYWHYRTNDLSESHFTKLSQISCQWIYIGPIEVGEEAKGEHFHVAIKFYKSIREGSAIKALCSTTENSKNRNASWYISPKYSDSSILRFIKYICKDNINNIRFGELEFITYLENEETKDAAKAAAAIADKEAAKKLKEEKNKLKTAAKDELIRLRTEHAALGDIDWFRENDAKYMTSADFSRLLVWAQPDYTKKLDKLDNYFIHGEPGTGKSSSVDFLYPDCYRKIKNNEKWDSYYTLREGHKTVYFDEMDSVDEFDLCMGGYTGIKTCTDVYPFAVRQNYGNRQLMVNPDRFIITSNFTPSHIFSTLNKYGRMPQNLDMMLATFARRFHIMHVSEWMEHMNLYFDKTLMRTRVRPTPRAEICQCGCCVRERTPRQL</sequence>
<comment type="subcellular location">
    <subcellularLocation>
        <location evidence="1">Host nucleus</location>
    </subcellularLocation>
</comment>